<dbReference type="Proteomes" id="UP000234951">
    <property type="component" value="Unassembled WGS sequence"/>
</dbReference>
<evidence type="ECO:0000313" key="3">
    <source>
        <dbReference type="Proteomes" id="UP000234951"/>
    </source>
</evidence>
<reference evidence="2 4" key="2">
    <citation type="submission" date="2017-12" db="EMBL/GenBank/DDBJ databases">
        <title>Comparative Functional Genomics of Dry Heat Resistant strains isolated from the Viking Spacecraft.</title>
        <authorList>
            <person name="Seuylemezian A."/>
            <person name="Cooper K."/>
            <person name="Vaishampayan P."/>
        </authorList>
    </citation>
    <scope>NUCLEOTIDE SEQUENCE [LARGE SCALE GENOMIC DNA]</scope>
    <source>
        <strain evidence="2 4">ATCC 29669</strain>
    </source>
</reference>
<protein>
    <submittedName>
        <fullName evidence="1">Uncharacterized protein</fullName>
    </submittedName>
</protein>
<dbReference type="EMBL" id="PGVD01000008">
    <property type="protein sequence ID" value="PLS00609.1"/>
    <property type="molecule type" value="Genomic_DNA"/>
</dbReference>
<evidence type="ECO:0000313" key="2">
    <source>
        <dbReference type="EMBL" id="PLS00609.1"/>
    </source>
</evidence>
<organism evidence="1 3">
    <name type="scientific">Bacillus canaveralius</name>
    <dbReference type="NCBI Taxonomy" id="1403243"/>
    <lineage>
        <taxon>Bacteria</taxon>
        <taxon>Bacillati</taxon>
        <taxon>Bacillota</taxon>
        <taxon>Bacilli</taxon>
        <taxon>Bacillales</taxon>
        <taxon>Bacillaceae</taxon>
        <taxon>Bacillus</taxon>
    </lineage>
</organism>
<reference evidence="1 3" key="1">
    <citation type="submission" date="2017-11" db="EMBL/GenBank/DDBJ databases">
        <title>Comparitive Functional Genomics of Dry Heat Resistant strains isolated from the Viking Spacecraft.</title>
        <authorList>
            <person name="Seuylemezian A."/>
            <person name="Cooper K."/>
            <person name="Vaishampayan P."/>
        </authorList>
    </citation>
    <scope>NUCLEOTIDE SEQUENCE [LARGE SCALE GENOMIC DNA]</scope>
    <source>
        <strain evidence="1 3">M4.6</strain>
    </source>
</reference>
<dbReference type="EMBL" id="PGVA01000013">
    <property type="protein sequence ID" value="PLR84389.1"/>
    <property type="molecule type" value="Genomic_DNA"/>
</dbReference>
<sequence length="70" mass="8299">MPFAEIGYPRFCLLYPRKIKYIRDLAHFIREKSHISAKLQIYPRKSGTIFAEPTIPLTIFSFTHFLVQLK</sequence>
<comment type="caution">
    <text evidence="1">The sequence shown here is derived from an EMBL/GenBank/DDBJ whole genome shotgun (WGS) entry which is preliminary data.</text>
</comment>
<proteinExistence type="predicted"/>
<dbReference type="Proteomes" id="UP000235114">
    <property type="component" value="Unassembled WGS sequence"/>
</dbReference>
<gene>
    <name evidence="1" type="ORF">CU635_06445</name>
    <name evidence="2" type="ORF">CVD25_02350</name>
</gene>
<evidence type="ECO:0000313" key="4">
    <source>
        <dbReference type="Proteomes" id="UP000235114"/>
    </source>
</evidence>
<dbReference type="AlphaFoldDB" id="A0A2N5GP87"/>
<keyword evidence="4" id="KW-1185">Reference proteome</keyword>
<accession>A0A2N5GP87</accession>
<evidence type="ECO:0000313" key="1">
    <source>
        <dbReference type="EMBL" id="PLR84389.1"/>
    </source>
</evidence>
<name>A0A2N5GP87_9BACI</name>